<dbReference type="Pfam" id="PF09994">
    <property type="entry name" value="T6SS_Tle1-like_cat"/>
    <property type="match status" value="1"/>
</dbReference>
<dbReference type="InterPro" id="IPR018712">
    <property type="entry name" value="Tle1-like_cat"/>
</dbReference>
<dbReference type="RefSeq" id="WP_275566086.1">
    <property type="nucleotide sequence ID" value="NZ_JARGYC010000007.1"/>
</dbReference>
<comment type="caution">
    <text evidence="3">The sequence shown here is derived from an EMBL/GenBank/DDBJ whole genome shotgun (WGS) entry which is preliminary data.</text>
</comment>
<sequence length="350" mass="39967">MRWRDRILGWLRLRQREEHSPLTRGRVDHVVILDGTMSSLEEGRESNAGLLYKLLTEVAAERRLSLRYEAGIQWHSWRNSLDVIEGRGINRQIRRVYGFIASRYRPGDRIFLFGYSRGAYAVRSLAGLIDRVGLLRSEHATERNIRLAYRYYQRDTDSPMAPVFRRKFCHDDVEIELVGVWDTVKALGLRLPVIWQWTEKPHLFHSHELGPHIRHGFHALALDETREVFDPVMWVTDPDHPGAVEQVWFRGAHGDIGGQLAGFDPARPLANVPLTWMLSKAEGCGLPLPEGWVGRFPCDPAAPSVGTWRGWGKVLLLRKRRVVGADPSESLHPTVGPRASGRLRVQAPRP</sequence>
<proteinExistence type="predicted"/>
<dbReference type="PANTHER" id="PTHR33840:SF1">
    <property type="entry name" value="TLE1 PHOSPHOLIPASE DOMAIN-CONTAINING PROTEIN"/>
    <property type="match status" value="1"/>
</dbReference>
<accession>A0AAE3NQ36</accession>
<gene>
    <name evidence="3" type="ORF">P1J78_04280</name>
</gene>
<evidence type="ECO:0000313" key="4">
    <source>
        <dbReference type="Proteomes" id="UP001220964"/>
    </source>
</evidence>
<evidence type="ECO:0000313" key="3">
    <source>
        <dbReference type="EMBL" id="MDF0599941.1"/>
    </source>
</evidence>
<protein>
    <submittedName>
        <fullName evidence="3">DUF2235 domain-containing protein</fullName>
    </submittedName>
</protein>
<keyword evidence="4" id="KW-1185">Reference proteome</keyword>
<evidence type="ECO:0000259" key="2">
    <source>
        <dbReference type="Pfam" id="PF09994"/>
    </source>
</evidence>
<feature type="domain" description="T6SS Phospholipase effector Tle1-like catalytic" evidence="2">
    <location>
        <begin position="30"/>
        <end position="279"/>
    </location>
</feature>
<dbReference type="AlphaFoldDB" id="A0AAE3NQ36"/>
<organism evidence="3 4">
    <name type="scientific">Psychromarinibacter sediminicola</name>
    <dbReference type="NCBI Taxonomy" id="3033385"/>
    <lineage>
        <taxon>Bacteria</taxon>
        <taxon>Pseudomonadati</taxon>
        <taxon>Pseudomonadota</taxon>
        <taxon>Alphaproteobacteria</taxon>
        <taxon>Rhodobacterales</taxon>
        <taxon>Paracoccaceae</taxon>
        <taxon>Psychromarinibacter</taxon>
    </lineage>
</organism>
<evidence type="ECO:0000256" key="1">
    <source>
        <dbReference type="SAM" id="MobiDB-lite"/>
    </source>
</evidence>
<dbReference type="PANTHER" id="PTHR33840">
    <property type="match status" value="1"/>
</dbReference>
<feature type="region of interest" description="Disordered" evidence="1">
    <location>
        <begin position="327"/>
        <end position="350"/>
    </location>
</feature>
<dbReference type="Proteomes" id="UP001220964">
    <property type="component" value="Unassembled WGS sequence"/>
</dbReference>
<name>A0AAE3NQ36_9RHOB</name>
<reference evidence="3" key="1">
    <citation type="submission" date="2023-03" db="EMBL/GenBank/DDBJ databases">
        <title>Multiphase analysis and comparison of six strains from genera Psychromarinibacter, Lutimaribacter, and Maritimibacter, including a novel species: Psychromarinibacter sediminicola sp. nov.</title>
        <authorList>
            <person name="Wang Y.-H."/>
            <person name="Ye M.-Q."/>
            <person name="Du Z.-J."/>
        </authorList>
    </citation>
    <scope>NUCLEOTIDE SEQUENCE</scope>
    <source>
        <strain evidence="3">C21-152</strain>
    </source>
</reference>
<dbReference type="EMBL" id="JARGYC010000007">
    <property type="protein sequence ID" value="MDF0599941.1"/>
    <property type="molecule type" value="Genomic_DNA"/>
</dbReference>